<dbReference type="RefSeq" id="WP_377923475.1">
    <property type="nucleotide sequence ID" value="NZ_JBHRSU010000036.1"/>
</dbReference>
<gene>
    <name evidence="4" type="ORF">ACFODK_13650</name>
</gene>
<evidence type="ECO:0000259" key="3">
    <source>
        <dbReference type="PROSITE" id="PS51462"/>
    </source>
</evidence>
<evidence type="ECO:0000256" key="1">
    <source>
        <dbReference type="ARBA" id="ARBA00001946"/>
    </source>
</evidence>
<keyword evidence="2" id="KW-0378">Hydrolase</keyword>
<proteinExistence type="predicted"/>
<keyword evidence="5" id="KW-1185">Reference proteome</keyword>
<dbReference type="Proteomes" id="UP001595378">
    <property type="component" value="Unassembled WGS sequence"/>
</dbReference>
<feature type="domain" description="Nudix hydrolase" evidence="3">
    <location>
        <begin position="30"/>
        <end position="153"/>
    </location>
</feature>
<dbReference type="PANTHER" id="PTHR43046">
    <property type="entry name" value="GDP-MANNOSE MANNOSYL HYDROLASE"/>
    <property type="match status" value="1"/>
</dbReference>
<comment type="cofactor">
    <cofactor evidence="1">
        <name>Mg(2+)</name>
        <dbReference type="ChEBI" id="CHEBI:18420"/>
    </cofactor>
</comment>
<dbReference type="EMBL" id="JBHRSU010000036">
    <property type="protein sequence ID" value="MFC3101929.1"/>
    <property type="molecule type" value="Genomic_DNA"/>
</dbReference>
<dbReference type="PROSITE" id="PS51462">
    <property type="entry name" value="NUDIX"/>
    <property type="match status" value="1"/>
</dbReference>
<dbReference type="SUPFAM" id="SSF55811">
    <property type="entry name" value="Nudix"/>
    <property type="match status" value="1"/>
</dbReference>
<dbReference type="InterPro" id="IPR020084">
    <property type="entry name" value="NUDIX_hydrolase_CS"/>
</dbReference>
<reference evidence="5" key="1">
    <citation type="journal article" date="2019" name="Int. J. Syst. Evol. Microbiol.">
        <title>The Global Catalogue of Microorganisms (GCM) 10K type strain sequencing project: providing services to taxonomists for standard genome sequencing and annotation.</title>
        <authorList>
            <consortium name="The Broad Institute Genomics Platform"/>
            <consortium name="The Broad Institute Genome Sequencing Center for Infectious Disease"/>
            <person name="Wu L."/>
            <person name="Ma J."/>
        </authorList>
    </citation>
    <scope>NUCLEOTIDE SEQUENCE [LARGE SCALE GENOMIC DNA]</scope>
    <source>
        <strain evidence="5">KCTC 52606</strain>
    </source>
</reference>
<accession>A0ABV7EGT8</accession>
<evidence type="ECO:0000313" key="5">
    <source>
        <dbReference type="Proteomes" id="UP001595378"/>
    </source>
</evidence>
<protein>
    <submittedName>
        <fullName evidence="4">NUDIX domain-containing protein</fullName>
    </submittedName>
</protein>
<dbReference type="PROSITE" id="PS00893">
    <property type="entry name" value="NUDIX_BOX"/>
    <property type="match status" value="1"/>
</dbReference>
<dbReference type="Pfam" id="PF00293">
    <property type="entry name" value="NUDIX"/>
    <property type="match status" value="1"/>
</dbReference>
<evidence type="ECO:0000256" key="2">
    <source>
        <dbReference type="ARBA" id="ARBA00022801"/>
    </source>
</evidence>
<dbReference type="InterPro" id="IPR000086">
    <property type="entry name" value="NUDIX_hydrolase_dom"/>
</dbReference>
<comment type="caution">
    <text evidence="4">The sequence shown here is derived from an EMBL/GenBank/DDBJ whole genome shotgun (WGS) entry which is preliminary data.</text>
</comment>
<sequence>MLHLIPASLHRQLYRVAYWLRSKWLRLRGGEVHGCSIIARDDAGRVLLVRHSYGTGRWAFPGGGMRRGEDALAAACREFAEELGCAVTDPVHLATVEEEFHGARNVAHIFTGLIDGEPVPDGREIVDARFFAPDNLPSDTAPNVRRRLALLETKAG</sequence>
<evidence type="ECO:0000313" key="4">
    <source>
        <dbReference type="EMBL" id="MFC3101929.1"/>
    </source>
</evidence>
<dbReference type="Gene3D" id="3.90.79.10">
    <property type="entry name" value="Nucleoside Triphosphate Pyrophosphohydrolase"/>
    <property type="match status" value="1"/>
</dbReference>
<organism evidence="4 5">
    <name type="scientific">Alteraurantiacibacter lauratis</name>
    <dbReference type="NCBI Taxonomy" id="2054627"/>
    <lineage>
        <taxon>Bacteria</taxon>
        <taxon>Pseudomonadati</taxon>
        <taxon>Pseudomonadota</taxon>
        <taxon>Alphaproteobacteria</taxon>
        <taxon>Sphingomonadales</taxon>
        <taxon>Erythrobacteraceae</taxon>
        <taxon>Alteraurantiacibacter</taxon>
    </lineage>
</organism>
<name>A0ABV7EGT8_9SPHN</name>
<dbReference type="InterPro" id="IPR015797">
    <property type="entry name" value="NUDIX_hydrolase-like_dom_sf"/>
</dbReference>
<dbReference type="PANTHER" id="PTHR43046:SF16">
    <property type="entry name" value="ADP-RIBOSE PYROPHOSPHATASE YJHB-RELATED"/>
    <property type="match status" value="1"/>
</dbReference>